<comment type="caution">
    <text evidence="1">The sequence shown here is derived from an EMBL/GenBank/DDBJ whole genome shotgun (WGS) entry which is preliminary data.</text>
</comment>
<evidence type="ECO:0000313" key="1">
    <source>
        <dbReference type="EMBL" id="EEG50330.1"/>
    </source>
</evidence>
<dbReference type="EMBL" id="ACBZ01000027">
    <property type="protein sequence ID" value="EEG50330.1"/>
    <property type="molecule type" value="Genomic_DNA"/>
</dbReference>
<dbReference type="PATRIC" id="fig|476272.21.peg.3746"/>
<gene>
    <name evidence="1" type="ORF">RUMHYD_00744</name>
</gene>
<reference evidence="1 2" key="2">
    <citation type="submission" date="2009-02" db="EMBL/GenBank/DDBJ databases">
        <title>Draft genome sequence of Blautia hydrogenotrophica DSM 10507 (Ruminococcus hydrogenotrophicus DSM 10507).</title>
        <authorList>
            <person name="Sudarsanam P."/>
            <person name="Ley R."/>
            <person name="Guruge J."/>
            <person name="Turnbaugh P.J."/>
            <person name="Mahowald M."/>
            <person name="Liep D."/>
            <person name="Gordon J."/>
        </authorList>
    </citation>
    <scope>NUCLEOTIDE SEQUENCE [LARGE SCALE GENOMIC DNA]</scope>
    <source>
        <strain evidence="2">DSM 10507 / JCM 14656 / S5a33</strain>
    </source>
</reference>
<proteinExistence type="predicted"/>
<dbReference type="AlphaFoldDB" id="C0CIS7"/>
<reference evidence="1 2" key="1">
    <citation type="submission" date="2009-01" db="EMBL/GenBank/DDBJ databases">
        <authorList>
            <person name="Fulton L."/>
            <person name="Clifton S."/>
            <person name="Fulton B."/>
            <person name="Xu J."/>
            <person name="Minx P."/>
            <person name="Pepin K.H."/>
            <person name="Johnson M."/>
            <person name="Bhonagiri V."/>
            <person name="Nash W.E."/>
            <person name="Mardis E.R."/>
            <person name="Wilson R.K."/>
        </authorList>
    </citation>
    <scope>NUCLEOTIDE SEQUENCE [LARGE SCALE GENOMIC DNA]</scope>
    <source>
        <strain evidence="2">DSM 10507 / JCM 14656 / S5a33</strain>
    </source>
</reference>
<name>C0CIS7_BLAHS</name>
<sequence length="50" mass="5764">MLSVRFFTDLDTEKNNGETAQNLTSVSAISIPHKSFRVKMILPLKLYFFN</sequence>
<dbReference type="Proteomes" id="UP000003100">
    <property type="component" value="Unassembled WGS sequence"/>
</dbReference>
<organism evidence="1 2">
    <name type="scientific">Blautia hydrogenotrophica (strain DSM 10507 / JCM 14656 / S5a33)</name>
    <name type="common">Ruminococcus hydrogenotrophicus</name>
    <dbReference type="NCBI Taxonomy" id="476272"/>
    <lineage>
        <taxon>Bacteria</taxon>
        <taxon>Bacillati</taxon>
        <taxon>Bacillota</taxon>
        <taxon>Clostridia</taxon>
        <taxon>Lachnospirales</taxon>
        <taxon>Lachnospiraceae</taxon>
        <taxon>Blautia</taxon>
    </lineage>
</organism>
<protein>
    <submittedName>
        <fullName evidence="1">Uncharacterized protein</fullName>
    </submittedName>
</protein>
<evidence type="ECO:0000313" key="2">
    <source>
        <dbReference type="Proteomes" id="UP000003100"/>
    </source>
</evidence>
<dbReference type="HOGENOM" id="CLU_3115100_0_0_9"/>
<accession>C0CIS7</accession>
<keyword evidence="2" id="KW-1185">Reference proteome</keyword>